<sequence length="754" mass="87333">MKNFFKLIYQPLFLKWSCLGIFCALILFSSFDRKPAPVQNSAYIDPQIGNVAPFLVPTFPTMHQPNQLVRMFPVRKDYLSDEIEAFPMLVYAHRRPGMMRIKAGASGFDQLKQQSMIVDHDLETYQPWLYEGYLIEDDIKISFTPGKKCGIYKIDFQENTNRNLIIQGKRSLSFRQLSPNSYALSETIINRDRGPDPRVLKLRVYAHLEFVDANQQPIHLKVEEHKDWLAISSPKEEELYLKYAVSYISPKQAKRNFKEIKNKDFQSVCQQAKTAWDEKMNQIQVKGGTEAQKRTFFTSLYRTYERMVDITEEGQYYDIYQQTVRQTDQPMYADDWVWDSYRSHHPLRTILNPEQEGDMVSSFIRMYQSSGWMPTFMQAFGNTMCMNSYHSSAIVLDAFNKGIRNFDADKAYQGISHTLNTRTFIPWRQGNPRTFLDDFFHQQGYFPSLALGEKENMPDQVVDDFEKRQPVPVTLGVSYDFWALGKLGEALSKEDHQRYLEFSKNYQKLWHPEHRLFMPKDINGNWVAIDPKLDGGLGYRDYYDENNGWTYAWDVQHDIEGLRALLGGKIAAEKRLDQLFREPLGKRKNQFYVDGSNSTGMVGQFSMGNEPSFHIPYLYNHFGAPWKTQQKTRFLLDTWFKDNIFGIPGDEDGGAMTSFVVFSSLGLYPVTPGIPVYDISSPIFEEASIQLTNGNTFTIKAPKASKRNKYIQSAKLNGKVLNKPQIKHETIMKGGILELKLDSLPNKSWGAEYL</sequence>
<keyword evidence="4" id="KW-0472">Membrane</keyword>
<organism evidence="7 8">
    <name type="scientific">Persicobacter psychrovividus</name>
    <dbReference type="NCBI Taxonomy" id="387638"/>
    <lineage>
        <taxon>Bacteria</taxon>
        <taxon>Pseudomonadati</taxon>
        <taxon>Bacteroidota</taxon>
        <taxon>Cytophagia</taxon>
        <taxon>Cytophagales</taxon>
        <taxon>Persicobacteraceae</taxon>
        <taxon>Persicobacter</taxon>
    </lineage>
</organism>
<evidence type="ECO:0000259" key="6">
    <source>
        <dbReference type="Pfam" id="PF17678"/>
    </source>
</evidence>
<name>A0ABM7VLZ7_9BACT</name>
<dbReference type="SUPFAM" id="SSF48208">
    <property type="entry name" value="Six-hairpin glycosidases"/>
    <property type="match status" value="1"/>
</dbReference>
<keyword evidence="4" id="KW-0812">Transmembrane</keyword>
<evidence type="ECO:0000256" key="3">
    <source>
        <dbReference type="ARBA" id="ARBA00022837"/>
    </source>
</evidence>
<dbReference type="Gene3D" id="1.20.1610.10">
    <property type="entry name" value="alpha-1,2-mannosidases domains"/>
    <property type="match status" value="1"/>
</dbReference>
<comment type="subunit">
    <text evidence="2">Monomer.</text>
</comment>
<evidence type="ECO:0000259" key="5">
    <source>
        <dbReference type="Pfam" id="PF07971"/>
    </source>
</evidence>
<dbReference type="Gene3D" id="2.70.98.10">
    <property type="match status" value="1"/>
</dbReference>
<evidence type="ECO:0000256" key="1">
    <source>
        <dbReference type="ARBA" id="ARBA00001913"/>
    </source>
</evidence>
<geneLocation type="plasmid" evidence="7 8">
    <name>pPP5</name>
</geneLocation>
<dbReference type="EMBL" id="AP025297">
    <property type="protein sequence ID" value="BDD02010.1"/>
    <property type="molecule type" value="Genomic_DNA"/>
</dbReference>
<keyword evidence="3" id="KW-0106">Calcium</keyword>
<dbReference type="Pfam" id="PF17678">
    <property type="entry name" value="Glyco_hydro_92N"/>
    <property type="match status" value="1"/>
</dbReference>
<dbReference type="PANTHER" id="PTHR12143:SF43">
    <property type="entry name" value="PUTATIVE-RELATED"/>
    <property type="match status" value="1"/>
</dbReference>
<dbReference type="InterPro" id="IPR041371">
    <property type="entry name" value="GH92_N"/>
</dbReference>
<dbReference type="Proteomes" id="UP001354989">
    <property type="component" value="Plasmid pPP5"/>
</dbReference>
<reference evidence="7 8" key="1">
    <citation type="submission" date="2021-12" db="EMBL/GenBank/DDBJ databases">
        <title>Genome sequencing of bacteria with rrn-lacking chromosome and rrn-plasmid.</title>
        <authorList>
            <person name="Anda M."/>
            <person name="Iwasaki W."/>
        </authorList>
    </citation>
    <scope>NUCLEOTIDE SEQUENCE [LARGE SCALE GENOMIC DNA]</scope>
    <source>
        <strain evidence="7 8">NBRC 101262</strain>
        <plasmid evidence="7 8">pPP5</plasmid>
    </source>
</reference>
<dbReference type="PANTHER" id="PTHR12143">
    <property type="entry name" value="PEPTIDE N-GLYCANASE PNGASE -RELATED"/>
    <property type="match status" value="1"/>
</dbReference>
<keyword evidence="8" id="KW-1185">Reference proteome</keyword>
<keyword evidence="7" id="KW-0614">Plasmid</keyword>
<comment type="cofactor">
    <cofactor evidence="1">
        <name>Ca(2+)</name>
        <dbReference type="ChEBI" id="CHEBI:29108"/>
    </cofactor>
</comment>
<dbReference type="RefSeq" id="WP_338399194.1">
    <property type="nucleotide sequence ID" value="NZ_AP025297.1"/>
</dbReference>
<dbReference type="InterPro" id="IPR012939">
    <property type="entry name" value="Glyco_hydro_92"/>
</dbReference>
<evidence type="ECO:0000256" key="4">
    <source>
        <dbReference type="SAM" id="Phobius"/>
    </source>
</evidence>
<feature type="transmembrane region" description="Helical" evidence="4">
    <location>
        <begin position="12"/>
        <end position="31"/>
    </location>
</feature>
<accession>A0ABM7VLZ7</accession>
<dbReference type="Pfam" id="PF07971">
    <property type="entry name" value="Glyco_hydro_92"/>
    <property type="match status" value="1"/>
</dbReference>
<dbReference type="InterPro" id="IPR005887">
    <property type="entry name" value="GH92_a_mannosidase_put"/>
</dbReference>
<keyword evidence="4" id="KW-1133">Transmembrane helix</keyword>
<gene>
    <name evidence="7" type="ORF">PEPS_42900</name>
</gene>
<protein>
    <submittedName>
        <fullName evidence="7">Alpha-1 2-mannosidase</fullName>
    </submittedName>
</protein>
<evidence type="ECO:0000256" key="2">
    <source>
        <dbReference type="ARBA" id="ARBA00011245"/>
    </source>
</evidence>
<dbReference type="InterPro" id="IPR050883">
    <property type="entry name" value="PNGase"/>
</dbReference>
<dbReference type="InterPro" id="IPR008928">
    <property type="entry name" value="6-hairpin_glycosidase_sf"/>
</dbReference>
<proteinExistence type="predicted"/>
<evidence type="ECO:0000313" key="8">
    <source>
        <dbReference type="Proteomes" id="UP001354989"/>
    </source>
</evidence>
<dbReference type="Gene3D" id="1.20.1050.60">
    <property type="entry name" value="alpha-1,2-mannosidase"/>
    <property type="match status" value="1"/>
</dbReference>
<feature type="domain" description="Glycosyl hydrolase family 92" evidence="5">
    <location>
        <begin position="252"/>
        <end position="742"/>
    </location>
</feature>
<dbReference type="NCBIfam" id="TIGR01180">
    <property type="entry name" value="aman2_put"/>
    <property type="match status" value="1"/>
</dbReference>
<evidence type="ECO:0000313" key="7">
    <source>
        <dbReference type="EMBL" id="BDD02010.1"/>
    </source>
</evidence>
<dbReference type="InterPro" id="IPR014718">
    <property type="entry name" value="GH-type_carb-bd"/>
</dbReference>
<feature type="domain" description="Glycosyl hydrolase family 92 N-terminal" evidence="6">
    <location>
        <begin position="43"/>
        <end position="181"/>
    </location>
</feature>
<dbReference type="Gene3D" id="3.30.2080.10">
    <property type="entry name" value="GH92 mannosidase domain"/>
    <property type="match status" value="1"/>
</dbReference>